<dbReference type="EMBL" id="SRLE01000011">
    <property type="protein sequence ID" value="TGD72087.1"/>
    <property type="molecule type" value="Genomic_DNA"/>
</dbReference>
<dbReference type="InterPro" id="IPR011006">
    <property type="entry name" value="CheY-like_superfamily"/>
</dbReference>
<evidence type="ECO:0000259" key="4">
    <source>
        <dbReference type="PROSITE" id="PS50110"/>
    </source>
</evidence>
<name>A0A4Z0LY54_9GAMM</name>
<reference evidence="5 6" key="1">
    <citation type="submission" date="2019-04" db="EMBL/GenBank/DDBJ databases">
        <title>Taxonomy of novel Haliea sp. from mangrove soil of West Coast of India.</title>
        <authorList>
            <person name="Verma A."/>
            <person name="Kumar P."/>
            <person name="Krishnamurthi S."/>
        </authorList>
    </citation>
    <scope>NUCLEOTIDE SEQUENCE [LARGE SCALE GENOMIC DNA]</scope>
    <source>
        <strain evidence="5 6">SAOS-164</strain>
    </source>
</reference>
<gene>
    <name evidence="5" type="ORF">E4634_15545</name>
</gene>
<dbReference type="InterPro" id="IPR050595">
    <property type="entry name" value="Bact_response_regulator"/>
</dbReference>
<dbReference type="CDD" id="cd17546">
    <property type="entry name" value="REC_hyHK_CKI1_RcsC-like"/>
    <property type="match status" value="1"/>
</dbReference>
<feature type="domain" description="Response regulatory" evidence="4">
    <location>
        <begin position="11"/>
        <end position="128"/>
    </location>
</feature>
<dbReference type="PROSITE" id="PS50110">
    <property type="entry name" value="RESPONSE_REGULATORY"/>
    <property type="match status" value="1"/>
</dbReference>
<accession>A0A4Z0LY54</accession>
<feature type="modified residue" description="4-aspartylphosphate" evidence="3">
    <location>
        <position position="60"/>
    </location>
</feature>
<dbReference type="RefSeq" id="WP_135445548.1">
    <property type="nucleotide sequence ID" value="NZ_SRLE01000011.1"/>
</dbReference>
<dbReference type="PANTHER" id="PTHR44591">
    <property type="entry name" value="STRESS RESPONSE REGULATOR PROTEIN 1"/>
    <property type="match status" value="1"/>
</dbReference>
<dbReference type="OrthoDB" id="9800897at2"/>
<evidence type="ECO:0000256" key="1">
    <source>
        <dbReference type="ARBA" id="ARBA00022553"/>
    </source>
</evidence>
<dbReference type="Gene3D" id="3.40.50.2300">
    <property type="match status" value="1"/>
</dbReference>
<keyword evidence="1 3" id="KW-0597">Phosphoprotein</keyword>
<dbReference type="InterPro" id="IPR001789">
    <property type="entry name" value="Sig_transdc_resp-reg_receiver"/>
</dbReference>
<dbReference type="Pfam" id="PF00072">
    <property type="entry name" value="Response_reg"/>
    <property type="match status" value="1"/>
</dbReference>
<evidence type="ECO:0000256" key="3">
    <source>
        <dbReference type="PROSITE-ProRule" id="PRU00169"/>
    </source>
</evidence>
<keyword evidence="2" id="KW-0902">Two-component regulatory system</keyword>
<protein>
    <submittedName>
        <fullName evidence="5">Response regulator</fullName>
    </submittedName>
</protein>
<dbReference type="AlphaFoldDB" id="A0A4Z0LY54"/>
<organism evidence="5 6">
    <name type="scientific">Mangrovimicrobium sediminis</name>
    <dbReference type="NCBI Taxonomy" id="2562682"/>
    <lineage>
        <taxon>Bacteria</taxon>
        <taxon>Pseudomonadati</taxon>
        <taxon>Pseudomonadota</taxon>
        <taxon>Gammaproteobacteria</taxon>
        <taxon>Cellvibrionales</taxon>
        <taxon>Halieaceae</taxon>
        <taxon>Mangrovimicrobium</taxon>
    </lineage>
</organism>
<dbReference type="Proteomes" id="UP000298050">
    <property type="component" value="Unassembled WGS sequence"/>
</dbReference>
<evidence type="ECO:0000313" key="6">
    <source>
        <dbReference type="Proteomes" id="UP000298050"/>
    </source>
</evidence>
<dbReference type="SMART" id="SM00448">
    <property type="entry name" value="REC"/>
    <property type="match status" value="1"/>
</dbReference>
<evidence type="ECO:0000313" key="5">
    <source>
        <dbReference type="EMBL" id="TGD72087.1"/>
    </source>
</evidence>
<evidence type="ECO:0000256" key="2">
    <source>
        <dbReference type="ARBA" id="ARBA00023012"/>
    </source>
</evidence>
<sequence length="134" mass="14981">MAQEPDKRGRRVLIVDDDKIVRLKAAKMLEECGCEAVAAVSGWDALTRLEDIKPDLILLDITMEPLDGFKTLTLIRASKEEYANIPVVMLSSHDDVFTIGKSRDRGCSAYLDKPLEMQDLKQVLAEFLSVRAAM</sequence>
<keyword evidence="6" id="KW-1185">Reference proteome</keyword>
<proteinExistence type="predicted"/>
<comment type="caution">
    <text evidence="5">The sequence shown here is derived from an EMBL/GenBank/DDBJ whole genome shotgun (WGS) entry which is preliminary data.</text>
</comment>
<dbReference type="GO" id="GO:0000160">
    <property type="term" value="P:phosphorelay signal transduction system"/>
    <property type="evidence" value="ECO:0007669"/>
    <property type="project" value="UniProtKB-KW"/>
</dbReference>
<dbReference type="PANTHER" id="PTHR44591:SF14">
    <property type="entry name" value="PROTEIN PILG"/>
    <property type="match status" value="1"/>
</dbReference>
<dbReference type="SUPFAM" id="SSF52172">
    <property type="entry name" value="CheY-like"/>
    <property type="match status" value="1"/>
</dbReference>